<evidence type="ECO:0000313" key="2">
    <source>
        <dbReference type="EMBL" id="KAH7962049.1"/>
    </source>
</evidence>
<reference evidence="2" key="1">
    <citation type="journal article" date="2020" name="Cell">
        <title>Large-Scale Comparative Analyses of Tick Genomes Elucidate Their Genetic Diversity and Vector Capacities.</title>
        <authorList>
            <consortium name="Tick Genome and Microbiome Consortium (TIGMIC)"/>
            <person name="Jia N."/>
            <person name="Wang J."/>
            <person name="Shi W."/>
            <person name="Du L."/>
            <person name="Sun Y."/>
            <person name="Zhan W."/>
            <person name="Jiang J.F."/>
            <person name="Wang Q."/>
            <person name="Zhang B."/>
            <person name="Ji P."/>
            <person name="Bell-Sakyi L."/>
            <person name="Cui X.M."/>
            <person name="Yuan T.T."/>
            <person name="Jiang B.G."/>
            <person name="Yang W.F."/>
            <person name="Lam T.T."/>
            <person name="Chang Q.C."/>
            <person name="Ding S.J."/>
            <person name="Wang X.J."/>
            <person name="Zhu J.G."/>
            <person name="Ruan X.D."/>
            <person name="Zhao L."/>
            <person name="Wei J.T."/>
            <person name="Ye R.Z."/>
            <person name="Que T.C."/>
            <person name="Du C.H."/>
            <person name="Zhou Y.H."/>
            <person name="Cheng J.X."/>
            <person name="Dai P.F."/>
            <person name="Guo W.B."/>
            <person name="Han X.H."/>
            <person name="Huang E.J."/>
            <person name="Li L.F."/>
            <person name="Wei W."/>
            <person name="Gao Y.C."/>
            <person name="Liu J.Z."/>
            <person name="Shao H.Z."/>
            <person name="Wang X."/>
            <person name="Wang C.C."/>
            <person name="Yang T.C."/>
            <person name="Huo Q.B."/>
            <person name="Li W."/>
            <person name="Chen H.Y."/>
            <person name="Chen S.E."/>
            <person name="Zhou L.G."/>
            <person name="Ni X.B."/>
            <person name="Tian J.H."/>
            <person name="Sheng Y."/>
            <person name="Liu T."/>
            <person name="Pan Y.S."/>
            <person name="Xia L.Y."/>
            <person name="Li J."/>
            <person name="Zhao F."/>
            <person name="Cao W.C."/>
        </authorList>
    </citation>
    <scope>NUCLEOTIDE SEQUENCE</scope>
    <source>
        <strain evidence="2">Rsan-2018</strain>
    </source>
</reference>
<gene>
    <name evidence="2" type="ORF">HPB52_014053</name>
</gene>
<dbReference type="AlphaFoldDB" id="A0A9D4Q0B1"/>
<keyword evidence="1" id="KW-1133">Transmembrane helix</keyword>
<keyword evidence="1" id="KW-0472">Membrane</keyword>
<name>A0A9D4Q0B1_RHISA</name>
<organism evidence="2 3">
    <name type="scientific">Rhipicephalus sanguineus</name>
    <name type="common">Brown dog tick</name>
    <name type="synonym">Ixodes sanguineus</name>
    <dbReference type="NCBI Taxonomy" id="34632"/>
    <lineage>
        <taxon>Eukaryota</taxon>
        <taxon>Metazoa</taxon>
        <taxon>Ecdysozoa</taxon>
        <taxon>Arthropoda</taxon>
        <taxon>Chelicerata</taxon>
        <taxon>Arachnida</taxon>
        <taxon>Acari</taxon>
        <taxon>Parasitiformes</taxon>
        <taxon>Ixodida</taxon>
        <taxon>Ixodoidea</taxon>
        <taxon>Ixodidae</taxon>
        <taxon>Rhipicephalinae</taxon>
        <taxon>Rhipicephalus</taxon>
        <taxon>Rhipicephalus</taxon>
    </lineage>
</organism>
<feature type="transmembrane region" description="Helical" evidence="1">
    <location>
        <begin position="40"/>
        <end position="59"/>
    </location>
</feature>
<evidence type="ECO:0000313" key="3">
    <source>
        <dbReference type="Proteomes" id="UP000821837"/>
    </source>
</evidence>
<accession>A0A9D4Q0B1</accession>
<dbReference type="Proteomes" id="UP000821837">
    <property type="component" value="Chromosome 3"/>
</dbReference>
<proteinExistence type="predicted"/>
<dbReference type="EMBL" id="JABSTV010001249">
    <property type="protein sequence ID" value="KAH7962049.1"/>
    <property type="molecule type" value="Genomic_DNA"/>
</dbReference>
<reference evidence="2" key="2">
    <citation type="submission" date="2021-09" db="EMBL/GenBank/DDBJ databases">
        <authorList>
            <person name="Jia N."/>
            <person name="Wang J."/>
            <person name="Shi W."/>
            <person name="Du L."/>
            <person name="Sun Y."/>
            <person name="Zhan W."/>
            <person name="Jiang J."/>
            <person name="Wang Q."/>
            <person name="Zhang B."/>
            <person name="Ji P."/>
            <person name="Sakyi L.B."/>
            <person name="Cui X."/>
            <person name="Yuan T."/>
            <person name="Jiang B."/>
            <person name="Yang W."/>
            <person name="Lam T.T.-Y."/>
            <person name="Chang Q."/>
            <person name="Ding S."/>
            <person name="Wang X."/>
            <person name="Zhu J."/>
            <person name="Ruan X."/>
            <person name="Zhao L."/>
            <person name="Wei J."/>
            <person name="Que T."/>
            <person name="Du C."/>
            <person name="Cheng J."/>
            <person name="Dai P."/>
            <person name="Han X."/>
            <person name="Huang E."/>
            <person name="Gao Y."/>
            <person name="Liu J."/>
            <person name="Shao H."/>
            <person name="Ye R."/>
            <person name="Li L."/>
            <person name="Wei W."/>
            <person name="Wang X."/>
            <person name="Wang C."/>
            <person name="Huo Q."/>
            <person name="Li W."/>
            <person name="Guo W."/>
            <person name="Chen H."/>
            <person name="Chen S."/>
            <person name="Zhou L."/>
            <person name="Zhou L."/>
            <person name="Ni X."/>
            <person name="Tian J."/>
            <person name="Zhou Y."/>
            <person name="Sheng Y."/>
            <person name="Liu T."/>
            <person name="Pan Y."/>
            <person name="Xia L."/>
            <person name="Li J."/>
            <person name="Zhao F."/>
            <person name="Cao W."/>
        </authorList>
    </citation>
    <scope>NUCLEOTIDE SEQUENCE</scope>
    <source>
        <strain evidence="2">Rsan-2018</strain>
        <tissue evidence="2">Larvae</tissue>
    </source>
</reference>
<sequence>MVGKMGSRLEEIADGAPIGERSSRYLLGQQATMSTTRQKAMMVAAIQMSITTMVTVVPMQQVRKFKSLVHALDLVEERRMLEHG</sequence>
<keyword evidence="1" id="KW-0812">Transmembrane</keyword>
<protein>
    <submittedName>
        <fullName evidence="2">Uncharacterized protein</fullName>
    </submittedName>
</protein>
<keyword evidence="3" id="KW-1185">Reference proteome</keyword>
<comment type="caution">
    <text evidence="2">The sequence shown here is derived from an EMBL/GenBank/DDBJ whole genome shotgun (WGS) entry which is preliminary data.</text>
</comment>
<evidence type="ECO:0000256" key="1">
    <source>
        <dbReference type="SAM" id="Phobius"/>
    </source>
</evidence>